<dbReference type="CDD" id="cd00207">
    <property type="entry name" value="fer2"/>
    <property type="match status" value="1"/>
</dbReference>
<dbReference type="InterPro" id="IPR008333">
    <property type="entry name" value="Cbr1-like_FAD-bd_dom"/>
</dbReference>
<evidence type="ECO:0000313" key="6">
    <source>
        <dbReference type="Proteomes" id="UP000526003"/>
    </source>
</evidence>
<feature type="domain" description="FAD-binding FR-type" evidence="4">
    <location>
        <begin position="104"/>
        <end position="206"/>
    </location>
</feature>
<proteinExistence type="predicted"/>
<dbReference type="PROSITE" id="PS00197">
    <property type="entry name" value="2FE2S_FER_1"/>
    <property type="match status" value="1"/>
</dbReference>
<keyword evidence="1" id="KW-0408">Iron</keyword>
<dbReference type="InterPro" id="IPR050415">
    <property type="entry name" value="MRET"/>
</dbReference>
<reference evidence="5 6" key="1">
    <citation type="submission" date="2020-08" db="EMBL/GenBank/DDBJ databases">
        <title>Pseudomonas sp. nov.</title>
        <authorList>
            <person name="Gieschler S."/>
            <person name="Fiedler G."/>
            <person name="Brinks E."/>
            <person name="Boehnlein C."/>
            <person name="Franz C.M.A.P."/>
            <person name="Kabisch J."/>
        </authorList>
    </citation>
    <scope>NUCLEOTIDE SEQUENCE [LARGE SCALE GENOMIC DNA]</scope>
    <source>
        <strain evidence="5 6">MBT-1</strain>
    </source>
</reference>
<gene>
    <name evidence="5" type="primary">antC</name>
    <name evidence="5" type="ORF">H7995_11920</name>
</gene>
<dbReference type="Pfam" id="PF00175">
    <property type="entry name" value="NAD_binding_1"/>
    <property type="match status" value="1"/>
</dbReference>
<sequence length="340" mass="37423">MNHKVAFSFADGKTLFFPVQANEILLDAALRNGIKIPLDCREGVCGTCQGRCESGDYSQDYVDEEALSSLDLQQRKMLTCQTRVKSDAAFYFDFASSLCNAAGPGQLSGTVSQVTQVSASTAILHLVLDPDAPLLDFLPGQYARLLIPGTSSKRSYSFANRPGASNQLQFLIRLLPDGAMSNYIRQRCQVGDRIELEAPLGAFYLRHITRPLVLVAGGTGLSALLGMLDEMAERGCDQPVHLYYGVRDAADLCEAARIQAYAERLPGFRYTEVVSEPTPAWTGKRGYIAEHFDASQWRDSAADMYVCGPPPMVESIKTWLAAQSLENVQLYYEKFTESNV</sequence>
<dbReference type="GO" id="GO:0051213">
    <property type="term" value="F:dioxygenase activity"/>
    <property type="evidence" value="ECO:0007669"/>
    <property type="project" value="UniProtKB-KW"/>
</dbReference>
<keyword evidence="5" id="KW-0560">Oxidoreductase</keyword>
<evidence type="ECO:0000259" key="4">
    <source>
        <dbReference type="PROSITE" id="PS51384"/>
    </source>
</evidence>
<dbReference type="InterPro" id="IPR001041">
    <property type="entry name" value="2Fe-2S_ferredoxin-type"/>
</dbReference>
<dbReference type="InterPro" id="IPR017927">
    <property type="entry name" value="FAD-bd_FR_type"/>
</dbReference>
<dbReference type="PROSITE" id="PS51384">
    <property type="entry name" value="FAD_FR"/>
    <property type="match status" value="1"/>
</dbReference>
<dbReference type="InterPro" id="IPR006058">
    <property type="entry name" value="2Fe2S_fd_BS"/>
</dbReference>
<dbReference type="InterPro" id="IPR017938">
    <property type="entry name" value="Riboflavin_synthase-like_b-brl"/>
</dbReference>
<keyword evidence="1" id="KW-0479">Metal-binding</keyword>
<dbReference type="InterPro" id="IPR012675">
    <property type="entry name" value="Beta-grasp_dom_sf"/>
</dbReference>
<dbReference type="SUPFAM" id="SSF63380">
    <property type="entry name" value="Riboflavin synthase domain-like"/>
    <property type="match status" value="1"/>
</dbReference>
<dbReference type="InterPro" id="IPR001709">
    <property type="entry name" value="Flavoprot_Pyr_Nucl_cyt_Rdtase"/>
</dbReference>
<dbReference type="Pfam" id="PF00111">
    <property type="entry name" value="Fer2"/>
    <property type="match status" value="1"/>
</dbReference>
<dbReference type="AlphaFoldDB" id="A0A7X1KXI5"/>
<dbReference type="NCBIfam" id="NF008822">
    <property type="entry name" value="PRK11872.1"/>
    <property type="match status" value="1"/>
</dbReference>
<dbReference type="CDD" id="cd06209">
    <property type="entry name" value="BenDO_FAD_NAD"/>
    <property type="match status" value="1"/>
</dbReference>
<dbReference type="EMBL" id="JACMYG010000009">
    <property type="protein sequence ID" value="MBC2690503.1"/>
    <property type="molecule type" value="Genomic_DNA"/>
</dbReference>
<evidence type="ECO:0000259" key="3">
    <source>
        <dbReference type="PROSITE" id="PS51085"/>
    </source>
</evidence>
<dbReference type="InterPro" id="IPR039261">
    <property type="entry name" value="FNR_nucleotide-bd"/>
</dbReference>
<dbReference type="GO" id="GO:0051537">
    <property type="term" value="F:2 iron, 2 sulfur cluster binding"/>
    <property type="evidence" value="ECO:0007669"/>
    <property type="project" value="InterPro"/>
</dbReference>
<dbReference type="Gene3D" id="3.40.50.80">
    <property type="entry name" value="Nucleotide-binding domain of ferredoxin-NADP reductase (FNR) module"/>
    <property type="match status" value="1"/>
</dbReference>
<feature type="domain" description="2Fe-2S ferredoxin-type" evidence="3">
    <location>
        <begin position="3"/>
        <end position="98"/>
    </location>
</feature>
<keyword evidence="6" id="KW-1185">Reference proteome</keyword>
<dbReference type="PRINTS" id="PR00371">
    <property type="entry name" value="FPNCR"/>
</dbReference>
<keyword evidence="5" id="KW-0223">Dioxygenase</keyword>
<name>A0A7X1KXI5_9PSED</name>
<protein>
    <submittedName>
        <fullName evidence="5">Anthranilate 1,2-dioxygenase electron transfer component AntC</fullName>
    </submittedName>
</protein>
<dbReference type="Proteomes" id="UP000526003">
    <property type="component" value="Unassembled WGS sequence"/>
</dbReference>
<comment type="caution">
    <text evidence="5">The sequence shown here is derived from an EMBL/GenBank/DDBJ whole genome shotgun (WGS) entry which is preliminary data.</text>
</comment>
<evidence type="ECO:0000256" key="1">
    <source>
        <dbReference type="ARBA" id="ARBA00023014"/>
    </source>
</evidence>
<dbReference type="PANTHER" id="PTHR47354:SF5">
    <property type="entry name" value="PROTEIN RFBI"/>
    <property type="match status" value="1"/>
</dbReference>
<dbReference type="InterPro" id="IPR036010">
    <property type="entry name" value="2Fe-2S_ferredoxin-like_sf"/>
</dbReference>
<dbReference type="Gene3D" id="3.10.20.30">
    <property type="match status" value="1"/>
</dbReference>
<dbReference type="SUPFAM" id="SSF54292">
    <property type="entry name" value="2Fe-2S ferredoxin-like"/>
    <property type="match status" value="1"/>
</dbReference>
<dbReference type="InterPro" id="IPR047683">
    <property type="entry name" value="BenC-like_FAD_NAD-bd"/>
</dbReference>
<evidence type="ECO:0000256" key="2">
    <source>
        <dbReference type="ARBA" id="ARBA00034078"/>
    </source>
</evidence>
<organism evidence="5 6">
    <name type="scientific">Pseudomonas kielensis</name>
    <dbReference type="NCBI Taxonomy" id="2762577"/>
    <lineage>
        <taxon>Bacteria</taxon>
        <taxon>Pseudomonadati</taxon>
        <taxon>Pseudomonadota</taxon>
        <taxon>Gammaproteobacteria</taxon>
        <taxon>Pseudomonadales</taxon>
        <taxon>Pseudomonadaceae</taxon>
        <taxon>Pseudomonas</taxon>
    </lineage>
</organism>
<dbReference type="Pfam" id="PF00970">
    <property type="entry name" value="FAD_binding_6"/>
    <property type="match status" value="1"/>
</dbReference>
<dbReference type="InterPro" id="IPR001433">
    <property type="entry name" value="OxRdtase_FAD/NAD-bd"/>
</dbReference>
<evidence type="ECO:0000313" key="5">
    <source>
        <dbReference type="EMBL" id="MBC2690503.1"/>
    </source>
</evidence>
<dbReference type="PROSITE" id="PS51085">
    <property type="entry name" value="2FE2S_FER_2"/>
    <property type="match status" value="1"/>
</dbReference>
<dbReference type="Gene3D" id="2.40.30.10">
    <property type="entry name" value="Translation factors"/>
    <property type="match status" value="1"/>
</dbReference>
<dbReference type="PANTHER" id="PTHR47354">
    <property type="entry name" value="NADH OXIDOREDUCTASE HCR"/>
    <property type="match status" value="1"/>
</dbReference>
<dbReference type="PRINTS" id="PR00410">
    <property type="entry name" value="PHEHYDRXLASE"/>
</dbReference>
<dbReference type="RefSeq" id="WP_166590349.1">
    <property type="nucleotide sequence ID" value="NZ_CP090311.1"/>
</dbReference>
<accession>A0A7X1KXI5</accession>
<comment type="cofactor">
    <cofactor evidence="2">
        <name>[2Fe-2S] cluster</name>
        <dbReference type="ChEBI" id="CHEBI:190135"/>
    </cofactor>
</comment>
<dbReference type="SUPFAM" id="SSF52343">
    <property type="entry name" value="Ferredoxin reductase-like, C-terminal NADP-linked domain"/>
    <property type="match status" value="1"/>
</dbReference>
<keyword evidence="1" id="KW-0411">Iron-sulfur</keyword>